<dbReference type="AlphaFoldDB" id="A0A7J7G2V0"/>
<evidence type="ECO:0000313" key="2">
    <source>
        <dbReference type="Proteomes" id="UP000593564"/>
    </source>
</evidence>
<reference evidence="2" key="1">
    <citation type="journal article" date="2020" name="Nat. Commun.">
        <title>Genome assembly of wild tea tree DASZ reveals pedigree and selection history of tea varieties.</title>
        <authorList>
            <person name="Zhang W."/>
            <person name="Zhang Y."/>
            <person name="Qiu H."/>
            <person name="Guo Y."/>
            <person name="Wan H."/>
            <person name="Zhang X."/>
            <person name="Scossa F."/>
            <person name="Alseekh S."/>
            <person name="Zhang Q."/>
            <person name="Wang P."/>
            <person name="Xu L."/>
            <person name="Schmidt M.H."/>
            <person name="Jia X."/>
            <person name="Li D."/>
            <person name="Zhu A."/>
            <person name="Guo F."/>
            <person name="Chen W."/>
            <person name="Ni D."/>
            <person name="Usadel B."/>
            <person name="Fernie A.R."/>
            <person name="Wen W."/>
        </authorList>
    </citation>
    <scope>NUCLEOTIDE SEQUENCE [LARGE SCALE GENOMIC DNA]</scope>
    <source>
        <strain evidence="2">cv. G240</strain>
    </source>
</reference>
<evidence type="ECO:0000313" key="1">
    <source>
        <dbReference type="EMBL" id="KAF5933586.1"/>
    </source>
</evidence>
<accession>A0A7J7G2V0</accession>
<protein>
    <submittedName>
        <fullName evidence="1">Uncharacterized protein</fullName>
    </submittedName>
</protein>
<dbReference type="Proteomes" id="UP000593564">
    <property type="component" value="Unassembled WGS sequence"/>
</dbReference>
<name>A0A7J7G2V0_CAMSI</name>
<dbReference type="EMBL" id="JACBKZ010000014">
    <property type="protein sequence ID" value="KAF5933586.1"/>
    <property type="molecule type" value="Genomic_DNA"/>
</dbReference>
<proteinExistence type="predicted"/>
<comment type="caution">
    <text evidence="1">The sequence shown here is derived from an EMBL/GenBank/DDBJ whole genome shotgun (WGS) entry which is preliminary data.</text>
</comment>
<organism evidence="1 2">
    <name type="scientific">Camellia sinensis</name>
    <name type="common">Tea plant</name>
    <name type="synonym">Thea sinensis</name>
    <dbReference type="NCBI Taxonomy" id="4442"/>
    <lineage>
        <taxon>Eukaryota</taxon>
        <taxon>Viridiplantae</taxon>
        <taxon>Streptophyta</taxon>
        <taxon>Embryophyta</taxon>
        <taxon>Tracheophyta</taxon>
        <taxon>Spermatophyta</taxon>
        <taxon>Magnoliopsida</taxon>
        <taxon>eudicotyledons</taxon>
        <taxon>Gunneridae</taxon>
        <taxon>Pentapetalae</taxon>
        <taxon>asterids</taxon>
        <taxon>Ericales</taxon>
        <taxon>Theaceae</taxon>
        <taxon>Camellia</taxon>
    </lineage>
</organism>
<sequence length="127" mass="13968">MEVSIGNMQVKLNIFQASQQPHEREECLLVDVVDEIVEEALPSILVEDPLEACLAHFGFENFDIAGSVEEVNVLLNSSSTPDSLPWKARFETLPPLSREPATPSLVTPPTLELKPLPATLKYAFLGP</sequence>
<keyword evidence="2" id="KW-1185">Reference proteome</keyword>
<reference evidence="1 2" key="2">
    <citation type="submission" date="2020-07" db="EMBL/GenBank/DDBJ databases">
        <title>Genome assembly of wild tea tree DASZ reveals pedigree and selection history of tea varieties.</title>
        <authorList>
            <person name="Zhang W."/>
        </authorList>
    </citation>
    <scope>NUCLEOTIDE SEQUENCE [LARGE SCALE GENOMIC DNA]</scope>
    <source>
        <strain evidence="2">cv. G240</strain>
        <tissue evidence="1">Leaf</tissue>
    </source>
</reference>
<gene>
    <name evidence="1" type="ORF">HYC85_029757</name>
</gene>